<sequence length="184" mass="20495">MPGAGSQASFNTNQSFTSSSLMNFVNLYPGSKLGGGLPGFIPQALITTNNDNEFAETRFTLKNAWNTNYARKVNNQKSIITPFRAINNAGDLLSRPDYSCGGPCQTFQSRPNLRGLKQHFGHIQSRCDDSGIQPAACNVRYVYDSSDYTRFVKQKAFNKNYNDASYGGDYSSASQSAWRHVRRY</sequence>
<proteinExistence type="predicted"/>
<evidence type="ECO:0000313" key="1">
    <source>
        <dbReference type="EMBL" id="QHT08177.1"/>
    </source>
</evidence>
<dbReference type="EMBL" id="MN739491">
    <property type="protein sequence ID" value="QHT08177.1"/>
    <property type="molecule type" value="Genomic_DNA"/>
</dbReference>
<organism evidence="1">
    <name type="scientific">viral metagenome</name>
    <dbReference type="NCBI Taxonomy" id="1070528"/>
    <lineage>
        <taxon>unclassified sequences</taxon>
        <taxon>metagenomes</taxon>
        <taxon>organismal metagenomes</taxon>
    </lineage>
</organism>
<accession>A0A6C0CVB6</accession>
<protein>
    <submittedName>
        <fullName evidence="1">Uncharacterized protein</fullName>
    </submittedName>
</protein>
<name>A0A6C0CVB6_9ZZZZ</name>
<dbReference type="AlphaFoldDB" id="A0A6C0CVB6"/>
<reference evidence="1" key="1">
    <citation type="journal article" date="2020" name="Nature">
        <title>Giant virus diversity and host interactions through global metagenomics.</title>
        <authorList>
            <person name="Schulz F."/>
            <person name="Roux S."/>
            <person name="Paez-Espino D."/>
            <person name="Jungbluth S."/>
            <person name="Walsh D.A."/>
            <person name="Denef V.J."/>
            <person name="McMahon K.D."/>
            <person name="Konstantinidis K.T."/>
            <person name="Eloe-Fadrosh E.A."/>
            <person name="Kyrpides N.C."/>
            <person name="Woyke T."/>
        </authorList>
    </citation>
    <scope>NUCLEOTIDE SEQUENCE</scope>
    <source>
        <strain evidence="1">GVMAG-M-3300022752-39</strain>
    </source>
</reference>